<dbReference type="AlphaFoldDB" id="A0A5B8K1E3"/>
<sequence>MSKIWDLIKNEKVEWKSLGEIGVVTGAGVDKKINDNEKFVTLLNYMDVYKNKYIDSLIPRMRVTTSDKKIISCDVKKGDIFITPSSETKYDIFNTSVIAQDLKNTVYSYHIMRLRLKTYNWITSCYLNYYFDSQKFKDEVCKLVHGEIRFTIGKSDIEKVKVPIPSIETQNKIVKILDKFNIYVKELERELERRNKQYQYYNELCFNDDLLKFLSNKYATESIVENKALNQLGVFIRGNNLTKKEIRNSGRPVVRYGELHTKYKFETDFTHSFTNNDLFKKLKKAIKNDLMIALTSEDNDGVCKTCIWSGDYEIGISSDMCIFRGDVNPYFLNHFFSTERFLKQKERYLSGTNIIRISTDNLGKIDIPLPSIDIQNLVSEKLNKLYKISNSIYEGLPKEIKLRKQQYEYYRNKLLDFPNN</sequence>
<dbReference type="CDD" id="cd17268">
    <property type="entry name" value="RMtype1_S_Ara36733I_TRD1-CR1_like"/>
    <property type="match status" value="1"/>
</dbReference>
<proteinExistence type="inferred from homology"/>
<reference evidence="6 7" key="1">
    <citation type="journal article" date="2019" name="Microbiol. Resour. Announc.">
        <title>Complete Genome Sequences of Three Mycoplasma anserisalpingitis (Mycoplasma sp. 1220) Strains.</title>
        <authorList>
            <person name="Grozner D."/>
            <person name="Forro B."/>
            <person name="Kovacs A.B."/>
            <person name="Marton S."/>
            <person name="Banyai K."/>
            <person name="Kreizinger Z."/>
            <person name="Sulyok K.M."/>
            <person name="Gyuranecz M."/>
        </authorList>
    </citation>
    <scope>NUCLEOTIDE SEQUENCE [LARGE SCALE GENOMIC DNA]</scope>
    <source>
        <strain evidence="6 7">ATCC:BAA-2147</strain>
    </source>
</reference>
<dbReference type="GO" id="GO:0003677">
    <property type="term" value="F:DNA binding"/>
    <property type="evidence" value="ECO:0007669"/>
    <property type="project" value="UniProtKB-KW"/>
</dbReference>
<dbReference type="Proteomes" id="UP000318927">
    <property type="component" value="Chromosome"/>
</dbReference>
<feature type="coiled-coil region" evidence="4">
    <location>
        <begin position="177"/>
        <end position="204"/>
    </location>
</feature>
<protein>
    <submittedName>
        <fullName evidence="6">Restriction endonuclease subunit S</fullName>
    </submittedName>
</protein>
<feature type="domain" description="Type I restriction modification DNA specificity" evidence="5">
    <location>
        <begin position="12"/>
        <end position="190"/>
    </location>
</feature>
<keyword evidence="4" id="KW-0175">Coiled coil</keyword>
<keyword evidence="6" id="KW-0540">Nuclease</keyword>
<dbReference type="InterPro" id="IPR044946">
    <property type="entry name" value="Restrct_endonuc_typeI_TRD_sf"/>
</dbReference>
<name>A0A5B8K1E3_9MOLU</name>
<feature type="domain" description="Type I restriction modification DNA specificity" evidence="5">
    <location>
        <begin position="224"/>
        <end position="401"/>
    </location>
</feature>
<evidence type="ECO:0000313" key="7">
    <source>
        <dbReference type="Proteomes" id="UP000318927"/>
    </source>
</evidence>
<keyword evidence="6" id="KW-0255">Endonuclease</keyword>
<keyword evidence="7" id="KW-1185">Reference proteome</keyword>
<dbReference type="RefSeq" id="WP_146368284.1">
    <property type="nucleotide sequence ID" value="NZ_CP042295.1"/>
</dbReference>
<keyword evidence="3" id="KW-0238">DNA-binding</keyword>
<evidence type="ECO:0000256" key="1">
    <source>
        <dbReference type="ARBA" id="ARBA00010923"/>
    </source>
</evidence>
<dbReference type="OrthoDB" id="401343at2"/>
<evidence type="ECO:0000256" key="4">
    <source>
        <dbReference type="SAM" id="Coils"/>
    </source>
</evidence>
<keyword evidence="2" id="KW-0680">Restriction system</keyword>
<dbReference type="Gene3D" id="3.90.220.20">
    <property type="entry name" value="DNA methylase specificity domains"/>
    <property type="match status" value="2"/>
</dbReference>
<dbReference type="SUPFAM" id="SSF116734">
    <property type="entry name" value="DNA methylase specificity domain"/>
    <property type="match status" value="2"/>
</dbReference>
<dbReference type="REBASE" id="382708">
    <property type="entry name" value="S.Man2147ORF535P"/>
</dbReference>
<dbReference type="Pfam" id="PF01420">
    <property type="entry name" value="Methylase_S"/>
    <property type="match status" value="2"/>
</dbReference>
<keyword evidence="6" id="KW-0378">Hydrolase</keyword>
<dbReference type="KEGG" id="mans:FRW55_00535"/>
<organism evidence="6 7">
    <name type="scientific">Mycoplasma anserisalpingitidis</name>
    <dbReference type="NCBI Taxonomy" id="519450"/>
    <lineage>
        <taxon>Bacteria</taxon>
        <taxon>Bacillati</taxon>
        <taxon>Mycoplasmatota</taxon>
        <taxon>Mollicutes</taxon>
        <taxon>Mycoplasmataceae</taxon>
        <taxon>Mycoplasma</taxon>
    </lineage>
</organism>
<comment type="similarity">
    <text evidence="1">Belongs to the type-I restriction system S methylase family.</text>
</comment>
<dbReference type="EMBL" id="CP042295">
    <property type="protein sequence ID" value="QDY86655.1"/>
    <property type="molecule type" value="Genomic_DNA"/>
</dbReference>
<evidence type="ECO:0000313" key="6">
    <source>
        <dbReference type="EMBL" id="QDY86655.1"/>
    </source>
</evidence>
<dbReference type="InterPro" id="IPR052021">
    <property type="entry name" value="Type-I_RS_S_subunit"/>
</dbReference>
<dbReference type="InterPro" id="IPR000055">
    <property type="entry name" value="Restrct_endonuc_typeI_TRD"/>
</dbReference>
<dbReference type="PANTHER" id="PTHR30408">
    <property type="entry name" value="TYPE-1 RESTRICTION ENZYME ECOKI SPECIFICITY PROTEIN"/>
    <property type="match status" value="1"/>
</dbReference>
<evidence type="ECO:0000256" key="2">
    <source>
        <dbReference type="ARBA" id="ARBA00022747"/>
    </source>
</evidence>
<evidence type="ECO:0000259" key="5">
    <source>
        <dbReference type="Pfam" id="PF01420"/>
    </source>
</evidence>
<dbReference type="GO" id="GO:0009307">
    <property type="term" value="P:DNA restriction-modification system"/>
    <property type="evidence" value="ECO:0007669"/>
    <property type="project" value="UniProtKB-KW"/>
</dbReference>
<accession>A0A5B8K1E3</accession>
<gene>
    <name evidence="6" type="ORF">FRW55_00535</name>
</gene>
<dbReference type="GO" id="GO:0004519">
    <property type="term" value="F:endonuclease activity"/>
    <property type="evidence" value="ECO:0007669"/>
    <property type="project" value="UniProtKB-KW"/>
</dbReference>
<evidence type="ECO:0000256" key="3">
    <source>
        <dbReference type="ARBA" id="ARBA00023125"/>
    </source>
</evidence>
<dbReference type="PANTHER" id="PTHR30408:SF12">
    <property type="entry name" value="TYPE I RESTRICTION ENZYME MJAVIII SPECIFICITY SUBUNIT"/>
    <property type="match status" value="1"/>
</dbReference>